<organism evidence="3 4">
    <name type="scientific">Pseudomonas haemolytica</name>
    <dbReference type="NCBI Taxonomy" id="2600065"/>
    <lineage>
        <taxon>Bacteria</taxon>
        <taxon>Pseudomonadati</taxon>
        <taxon>Pseudomonadota</taxon>
        <taxon>Gammaproteobacteria</taxon>
        <taxon>Pseudomonadales</taxon>
        <taxon>Pseudomonadaceae</taxon>
        <taxon>Pseudomonas</taxon>
    </lineage>
</organism>
<feature type="transmembrane region" description="Helical" evidence="1">
    <location>
        <begin position="155"/>
        <end position="174"/>
    </location>
</feature>
<comment type="caution">
    <text evidence="3">The sequence shown here is derived from an EMBL/GenBank/DDBJ whole genome shotgun (WGS) entry which is preliminary data.</text>
</comment>
<proteinExistence type="predicted"/>
<dbReference type="AlphaFoldDB" id="A0A5P1DER6"/>
<dbReference type="Proteomes" id="UP000408764">
    <property type="component" value="Unassembled WGS sequence"/>
</dbReference>
<name>A0A5P1DER6_9PSED</name>
<gene>
    <name evidence="3" type="ORF">FRT59_18075</name>
    <name evidence="2" type="ORF">JJD71_01630</name>
</gene>
<sequence length="203" mass="23432">MDVEQIIKIILALAAMAGIAKIIYEFSMGSRLRLKDDYRFAKEFLGDIEANPKLHHLVIERGYYAIAGTVSMKVSEIKYLISLSDAERRLKDYVLARRYVELVEASNKIDFRYKYKKHFSRVWRKALAILVYMVGCFLAFSPFLMIKSLGLEPKYLLLVLFTLPCFGFFAVDALRSFVKIARGEALVKEQQENSPLIFISKRP</sequence>
<protein>
    <submittedName>
        <fullName evidence="3">Uncharacterized protein</fullName>
    </submittedName>
</protein>
<feature type="transmembrane region" description="Helical" evidence="1">
    <location>
        <begin position="122"/>
        <end position="143"/>
    </location>
</feature>
<keyword evidence="1" id="KW-0812">Transmembrane</keyword>
<reference evidence="2 5" key="2">
    <citation type="submission" date="2021-01" db="EMBL/GenBank/DDBJ databases">
        <title>Antibiotic resistance and phylogeny of Pseudomonas spp. isolated over three decades from chicken meat in the Norwegian food chain.</title>
        <authorList>
            <person name="Moen B."/>
        </authorList>
    </citation>
    <scope>NUCLEOTIDE SEQUENCE [LARGE SCALE GENOMIC DNA]</scope>
    <source>
        <strain evidence="2 5">MF6766</strain>
    </source>
</reference>
<evidence type="ECO:0000256" key="1">
    <source>
        <dbReference type="SAM" id="Phobius"/>
    </source>
</evidence>
<evidence type="ECO:0000313" key="4">
    <source>
        <dbReference type="Proteomes" id="UP000408764"/>
    </source>
</evidence>
<keyword evidence="1" id="KW-1133">Transmembrane helix</keyword>
<dbReference type="RefSeq" id="WP_153871858.1">
    <property type="nucleotide sequence ID" value="NZ_JAEKCT010000005.1"/>
</dbReference>
<dbReference type="EMBL" id="JAENSR010000001">
    <property type="protein sequence ID" value="MBK3457764.1"/>
    <property type="molecule type" value="Genomic_DNA"/>
</dbReference>
<keyword evidence="5" id="KW-1185">Reference proteome</keyword>
<evidence type="ECO:0000313" key="2">
    <source>
        <dbReference type="EMBL" id="MBK3457764.1"/>
    </source>
</evidence>
<dbReference type="EMBL" id="VOIW01000005">
    <property type="protein sequence ID" value="MRJ38862.1"/>
    <property type="molecule type" value="Genomic_DNA"/>
</dbReference>
<accession>A0A5P1DER6</accession>
<feature type="transmembrane region" description="Helical" evidence="1">
    <location>
        <begin position="6"/>
        <end position="24"/>
    </location>
</feature>
<evidence type="ECO:0000313" key="5">
    <source>
        <dbReference type="Proteomes" id="UP000620382"/>
    </source>
</evidence>
<dbReference type="Proteomes" id="UP000620382">
    <property type="component" value="Unassembled WGS sequence"/>
</dbReference>
<keyword evidence="1" id="KW-0472">Membrane</keyword>
<evidence type="ECO:0000313" key="3">
    <source>
        <dbReference type="EMBL" id="MRJ38862.1"/>
    </source>
</evidence>
<dbReference type="OrthoDB" id="9154601at2"/>
<reference evidence="3 4" key="1">
    <citation type="submission" date="2019-08" db="EMBL/GenBank/DDBJ databases">
        <title>Pseudomonas haemolytica sp. nov. isolated from raw milk and skim milk concentrate.</title>
        <authorList>
            <person name="Hofmann K."/>
            <person name="Huptas C."/>
            <person name="Doll E."/>
            <person name="Scherer S."/>
            <person name="Wenning M."/>
        </authorList>
    </citation>
    <scope>NUCLEOTIDE SEQUENCE [LARGE SCALE GENOMIC DNA]</scope>
    <source>
        <strain evidence="3 4">DSM 108987</strain>
    </source>
</reference>